<dbReference type="EMBL" id="PVWK01000012">
    <property type="protein sequence ID" value="PSB34694.1"/>
    <property type="molecule type" value="Genomic_DNA"/>
</dbReference>
<reference evidence="4" key="1">
    <citation type="submission" date="2018-02" db="EMBL/GenBank/DDBJ databases">
        <authorList>
            <person name="Moore K."/>
            <person name="Momper L."/>
        </authorList>
    </citation>
    <scope>NUCLEOTIDE SEQUENCE [LARGE SCALE GENOMIC DNA]</scope>
    <source>
        <strain evidence="4">ULC18</strain>
    </source>
</reference>
<dbReference type="InterPro" id="IPR011008">
    <property type="entry name" value="Dimeric_a/b-barrel"/>
</dbReference>
<evidence type="ECO:0000256" key="1">
    <source>
        <dbReference type="SAM" id="Phobius"/>
    </source>
</evidence>
<feature type="transmembrane region" description="Helical" evidence="1">
    <location>
        <begin position="155"/>
        <end position="186"/>
    </location>
</feature>
<evidence type="ECO:0000313" key="3">
    <source>
        <dbReference type="EMBL" id="PSB34694.1"/>
    </source>
</evidence>
<dbReference type="AlphaFoldDB" id="A0A2T1EPN9"/>
<proteinExistence type="predicted"/>
<dbReference type="OrthoDB" id="1494254at2"/>
<dbReference type="InterPro" id="IPR007138">
    <property type="entry name" value="ABM_dom"/>
</dbReference>
<dbReference type="InterPro" id="IPR038762">
    <property type="entry name" value="ABM_predict"/>
</dbReference>
<keyword evidence="1" id="KW-0472">Membrane</keyword>
<dbReference type="Proteomes" id="UP000239576">
    <property type="component" value="Unassembled WGS sequence"/>
</dbReference>
<feature type="transmembrane region" description="Helical" evidence="1">
    <location>
        <begin position="127"/>
        <end position="149"/>
    </location>
</feature>
<keyword evidence="3" id="KW-0503">Monooxygenase</keyword>
<keyword evidence="1" id="KW-1133">Transmembrane helix</keyword>
<feature type="domain" description="ABM" evidence="2">
    <location>
        <begin position="14"/>
        <end position="86"/>
    </location>
</feature>
<evidence type="ECO:0000259" key="2">
    <source>
        <dbReference type="Pfam" id="PF03992"/>
    </source>
</evidence>
<dbReference type="Pfam" id="PF03992">
    <property type="entry name" value="ABM"/>
    <property type="match status" value="1"/>
</dbReference>
<comment type="caution">
    <text evidence="3">The sequence shown here is derived from an EMBL/GenBank/DDBJ whole genome shotgun (WGS) entry which is preliminary data.</text>
</comment>
<reference evidence="3 4" key="2">
    <citation type="submission" date="2018-03" db="EMBL/GenBank/DDBJ databases">
        <title>The ancient ancestry and fast evolution of plastids.</title>
        <authorList>
            <person name="Moore K.R."/>
            <person name="Magnabosco C."/>
            <person name="Momper L."/>
            <person name="Gold D.A."/>
            <person name="Bosak T."/>
            <person name="Fournier G.P."/>
        </authorList>
    </citation>
    <scope>NUCLEOTIDE SEQUENCE [LARGE SCALE GENOMIC DNA]</scope>
    <source>
        <strain evidence="3 4">ULC18</strain>
    </source>
</reference>
<name>A0A2T1EPN9_9CYAN</name>
<sequence length="196" mass="22822">MNQTQEHSAPITLVISEIVDPNHIQEYEAWTQGMNQAASQFEGFLGVETIRPRDHTHPEYVVILKFKDYSHFRRWQLSATFQEWIDRERGLVVRRSRQYQPSGMELWFTLPEHGLEETSQPAYYKKVILGVLAVYPLILLANMLLGPVLKGLPSLLGLLLSVTFVSALLTYPIMPWLTKLLSFWLYPSSRQRHQKR</sequence>
<dbReference type="PANTHER" id="PTHR40057:SF1">
    <property type="entry name" value="SLR1162 PROTEIN"/>
    <property type="match status" value="1"/>
</dbReference>
<protein>
    <submittedName>
        <fullName evidence="3">Antibiotic biosynthesis monooxygenase</fullName>
    </submittedName>
</protein>
<accession>A0A2T1EPN9</accession>
<gene>
    <name evidence="3" type="ORF">C7B82_01975</name>
</gene>
<keyword evidence="1" id="KW-0812">Transmembrane</keyword>
<dbReference type="GO" id="GO:0004497">
    <property type="term" value="F:monooxygenase activity"/>
    <property type="evidence" value="ECO:0007669"/>
    <property type="project" value="UniProtKB-KW"/>
</dbReference>
<organism evidence="3 4">
    <name type="scientific">Stenomitos frigidus ULC18</name>
    <dbReference type="NCBI Taxonomy" id="2107698"/>
    <lineage>
        <taxon>Bacteria</taxon>
        <taxon>Bacillati</taxon>
        <taxon>Cyanobacteriota</taxon>
        <taxon>Cyanophyceae</taxon>
        <taxon>Leptolyngbyales</taxon>
        <taxon>Leptolyngbyaceae</taxon>
        <taxon>Stenomitos</taxon>
    </lineage>
</organism>
<evidence type="ECO:0000313" key="4">
    <source>
        <dbReference type="Proteomes" id="UP000239576"/>
    </source>
</evidence>
<dbReference type="SUPFAM" id="SSF54909">
    <property type="entry name" value="Dimeric alpha+beta barrel"/>
    <property type="match status" value="1"/>
</dbReference>
<dbReference type="PANTHER" id="PTHR40057">
    <property type="entry name" value="SLR1162 PROTEIN"/>
    <property type="match status" value="1"/>
</dbReference>
<dbReference type="Gene3D" id="3.30.70.100">
    <property type="match status" value="1"/>
</dbReference>
<dbReference type="RefSeq" id="WP_106254636.1">
    <property type="nucleotide sequence ID" value="NZ_CAWNSW010000025.1"/>
</dbReference>
<keyword evidence="4" id="KW-1185">Reference proteome</keyword>
<keyword evidence="3" id="KW-0560">Oxidoreductase</keyword>